<feature type="transmembrane region" description="Helical" evidence="9">
    <location>
        <begin position="371"/>
        <end position="393"/>
    </location>
</feature>
<keyword evidence="5 9" id="KW-0812">Transmembrane</keyword>
<dbReference type="PANTHER" id="PTHR33451">
    <property type="entry name" value="MALATE-2H(+)/NA(+)-LACTATE ANTIPORTER"/>
    <property type="match status" value="1"/>
</dbReference>
<feature type="transmembrane region" description="Helical" evidence="9">
    <location>
        <begin position="12"/>
        <end position="33"/>
    </location>
</feature>
<feature type="transmembrane region" description="Helical" evidence="9">
    <location>
        <begin position="39"/>
        <end position="59"/>
    </location>
</feature>
<evidence type="ECO:0000256" key="2">
    <source>
        <dbReference type="ARBA" id="ARBA00022448"/>
    </source>
</evidence>
<feature type="transmembrane region" description="Helical" evidence="9">
    <location>
        <begin position="198"/>
        <end position="219"/>
    </location>
</feature>
<evidence type="ECO:0000256" key="5">
    <source>
        <dbReference type="ARBA" id="ARBA00022692"/>
    </source>
</evidence>
<feature type="transmembrane region" description="Helical" evidence="9">
    <location>
        <begin position="264"/>
        <end position="281"/>
    </location>
</feature>
<comment type="caution">
    <text evidence="11">The sequence shown here is derived from an EMBL/GenBank/DDBJ whole genome shotgun (WGS) entry which is preliminary data.</text>
</comment>
<evidence type="ECO:0000256" key="8">
    <source>
        <dbReference type="ARBA" id="ARBA00038435"/>
    </source>
</evidence>
<feature type="transmembrane region" description="Helical" evidence="9">
    <location>
        <begin position="451"/>
        <end position="473"/>
    </location>
</feature>
<dbReference type="InterPro" id="IPR018461">
    <property type="entry name" value="Na/H_Antiport_NhaC-like_C"/>
</dbReference>
<dbReference type="Proteomes" id="UP000033035">
    <property type="component" value="Unassembled WGS sequence"/>
</dbReference>
<dbReference type="HOGENOM" id="CLU_033405_1_0_10"/>
<dbReference type="STRING" id="1203610.HMPREF1536_02204"/>
<dbReference type="InterPro" id="IPR052180">
    <property type="entry name" value="NhaC_Na-H+_Antiporter"/>
</dbReference>
<comment type="subcellular location">
    <subcellularLocation>
        <location evidence="1">Cell membrane</location>
        <topology evidence="1">Multi-pass membrane protein</topology>
    </subcellularLocation>
</comment>
<proteinExistence type="inferred from homology"/>
<gene>
    <name evidence="11" type="ORF">HMPREF1536_02204</name>
</gene>
<evidence type="ECO:0000313" key="11">
    <source>
        <dbReference type="EMBL" id="KKB56568.1"/>
    </source>
</evidence>
<evidence type="ECO:0000313" key="12">
    <source>
        <dbReference type="Proteomes" id="UP000033035"/>
    </source>
</evidence>
<dbReference type="RefSeq" id="WP_028728212.1">
    <property type="nucleotide sequence ID" value="NZ_AUAE01000028.1"/>
</dbReference>
<dbReference type="PANTHER" id="PTHR33451:SF3">
    <property type="entry name" value="MALATE-2H(+)_NA(+)-LACTATE ANTIPORTER"/>
    <property type="match status" value="1"/>
</dbReference>
<evidence type="ECO:0000256" key="1">
    <source>
        <dbReference type="ARBA" id="ARBA00004651"/>
    </source>
</evidence>
<reference evidence="11 12" key="1">
    <citation type="submission" date="2013-04" db="EMBL/GenBank/DDBJ databases">
        <title>The Genome Sequence of Parabacteroides gordonii DSM 23371.</title>
        <authorList>
            <consortium name="The Broad Institute Genomics Platform"/>
            <person name="Earl A."/>
            <person name="Ward D."/>
            <person name="Feldgarden M."/>
            <person name="Gevers D."/>
            <person name="Martens E."/>
            <person name="Sakamoto M."/>
            <person name="Benno Y."/>
            <person name="Suzuki N."/>
            <person name="Matsunaga N."/>
            <person name="Koshihara K."/>
            <person name="Seki M."/>
            <person name="Komiya H."/>
            <person name="Walker B."/>
            <person name="Young S."/>
            <person name="Zeng Q."/>
            <person name="Gargeya S."/>
            <person name="Fitzgerald M."/>
            <person name="Haas B."/>
            <person name="Abouelleil A."/>
            <person name="Allen A.W."/>
            <person name="Alvarado L."/>
            <person name="Arachchi H.M."/>
            <person name="Berlin A.M."/>
            <person name="Chapman S.B."/>
            <person name="Gainer-Dewar J."/>
            <person name="Goldberg J."/>
            <person name="Griggs A."/>
            <person name="Gujja S."/>
            <person name="Hansen M."/>
            <person name="Howarth C."/>
            <person name="Imamovic A."/>
            <person name="Ireland A."/>
            <person name="Larimer J."/>
            <person name="McCowan C."/>
            <person name="Murphy C."/>
            <person name="Pearson M."/>
            <person name="Poon T.W."/>
            <person name="Priest M."/>
            <person name="Roberts A."/>
            <person name="Saif S."/>
            <person name="Shea T."/>
            <person name="Sisk P."/>
            <person name="Sykes S."/>
            <person name="Wortman J."/>
            <person name="Nusbaum C."/>
            <person name="Birren B."/>
        </authorList>
    </citation>
    <scope>NUCLEOTIDE SEQUENCE [LARGE SCALE GENOMIC DNA]</scope>
    <source>
        <strain evidence="11 12">MS-1</strain>
    </source>
</reference>
<keyword evidence="12" id="KW-1185">Reference proteome</keyword>
<dbReference type="EMBL" id="AQHW01000014">
    <property type="protein sequence ID" value="KKB56568.1"/>
    <property type="molecule type" value="Genomic_DNA"/>
</dbReference>
<comment type="similarity">
    <text evidence="8">Belongs to the NhaC Na(+)/H(+) (TC 2.A.35) antiporter family.</text>
</comment>
<dbReference type="PATRIC" id="fig|1203610.3.peg.2261"/>
<keyword evidence="6 9" id="KW-1133">Transmembrane helix</keyword>
<evidence type="ECO:0000256" key="3">
    <source>
        <dbReference type="ARBA" id="ARBA00022449"/>
    </source>
</evidence>
<organism evidence="11 12">
    <name type="scientific">Parabacteroides gordonii MS-1 = DSM 23371</name>
    <dbReference type="NCBI Taxonomy" id="1203610"/>
    <lineage>
        <taxon>Bacteria</taxon>
        <taxon>Pseudomonadati</taxon>
        <taxon>Bacteroidota</taxon>
        <taxon>Bacteroidia</taxon>
        <taxon>Bacteroidales</taxon>
        <taxon>Tannerellaceae</taxon>
        <taxon>Parabacteroides</taxon>
    </lineage>
</organism>
<feature type="transmembrane region" description="Helical" evidence="9">
    <location>
        <begin position="337"/>
        <end position="364"/>
    </location>
</feature>
<evidence type="ECO:0000256" key="7">
    <source>
        <dbReference type="ARBA" id="ARBA00023136"/>
    </source>
</evidence>
<evidence type="ECO:0000256" key="6">
    <source>
        <dbReference type="ARBA" id="ARBA00022989"/>
    </source>
</evidence>
<keyword evidence="3" id="KW-0050">Antiport</keyword>
<keyword evidence="2" id="KW-0813">Transport</keyword>
<feature type="transmembrane region" description="Helical" evidence="9">
    <location>
        <begin position="240"/>
        <end position="258"/>
    </location>
</feature>
<dbReference type="Pfam" id="PF03553">
    <property type="entry name" value="Na_H_antiporter"/>
    <property type="match status" value="1"/>
</dbReference>
<evidence type="ECO:0000256" key="9">
    <source>
        <dbReference type="SAM" id="Phobius"/>
    </source>
</evidence>
<dbReference type="AlphaFoldDB" id="A0A0F5JFU0"/>
<keyword evidence="4" id="KW-1003">Cell membrane</keyword>
<accession>A0A0F5JFU0</accession>
<evidence type="ECO:0000259" key="10">
    <source>
        <dbReference type="Pfam" id="PF03553"/>
    </source>
</evidence>
<dbReference type="GO" id="GO:0005886">
    <property type="term" value="C:plasma membrane"/>
    <property type="evidence" value="ECO:0007669"/>
    <property type="project" value="UniProtKB-SubCell"/>
</dbReference>
<feature type="domain" description="Na+/H+ antiporter NhaC-like C-terminal" evidence="10">
    <location>
        <begin position="167"/>
        <end position="472"/>
    </location>
</feature>
<sequence length="488" mass="52236">MDHTPAKIPSPLLSLVPILVLVALLFVTIRTFGSDALSGGSQVVLLTATAVCCLIAMGYSKVRWKTIELAMINNITGVATALIILLIIGALSGSWMISGVVPTLIYYGMQIIHPSFFLASTCIICAIVSVMTGSSWTTIATIGIALLGIGQAQGFEVGWIAGAIISGAYFGDKISPLSDTTVLAASVTDTPLFKHIKYMMITTVPSMLITLAIFTIAGFTHEATASDQIAMYSASLRETFNISFWLLIVPIVTGILIAKRVPSIVTLFISTTLAGIFALIFQPHLLQEISGLPVQDMQSQFKGLLMTFYGSTGIQTGNPDLNDLVSTRGMGGMMNTIWLIICAMCFGGAMTASGMLGSITSVFIRFMKRTVGLVASTAMSGLFLNICTADQYISIILTGNMFKDIYQKKGYESCLLSRTTEDSVTVTSVLVPWNTCGMTQATILGVATLTYLPYCFFNLISPLMSITVAAIGYKIKRTNEKTESIATD</sequence>
<protein>
    <submittedName>
        <fullName evidence="11">Na+/H+ antiporter NhaC</fullName>
    </submittedName>
</protein>
<feature type="transmembrane region" description="Helical" evidence="9">
    <location>
        <begin position="71"/>
        <end position="91"/>
    </location>
</feature>
<name>A0A0F5JFU0_9BACT</name>
<keyword evidence="7 9" id="KW-0472">Membrane</keyword>
<evidence type="ECO:0000256" key="4">
    <source>
        <dbReference type="ARBA" id="ARBA00022475"/>
    </source>
</evidence>
<feature type="transmembrane region" description="Helical" evidence="9">
    <location>
        <begin position="111"/>
        <end position="132"/>
    </location>
</feature>
<dbReference type="GO" id="GO:0015297">
    <property type="term" value="F:antiporter activity"/>
    <property type="evidence" value="ECO:0007669"/>
    <property type="project" value="UniProtKB-KW"/>
</dbReference>